<sequence length="70" mass="7955">MRAGRLQQRVERAELVSATREMWWRGRQLSRSHVASHGGQLCASGMRSGVTLVPQGQIEYLWSQMDRGTL</sequence>
<dbReference type="Proteomes" id="UP000612899">
    <property type="component" value="Unassembled WGS sequence"/>
</dbReference>
<reference evidence="1" key="1">
    <citation type="submission" date="2021-01" db="EMBL/GenBank/DDBJ databases">
        <title>Whole genome shotgun sequence of Rhizocola hellebori NBRC 109834.</title>
        <authorList>
            <person name="Komaki H."/>
            <person name="Tamura T."/>
        </authorList>
    </citation>
    <scope>NUCLEOTIDE SEQUENCE</scope>
    <source>
        <strain evidence="1">NBRC 109834</strain>
    </source>
</reference>
<accession>A0A8J3QGT8</accession>
<protein>
    <submittedName>
        <fullName evidence="1">Uncharacterized protein</fullName>
    </submittedName>
</protein>
<proteinExistence type="predicted"/>
<dbReference type="AlphaFoldDB" id="A0A8J3QGT8"/>
<evidence type="ECO:0000313" key="2">
    <source>
        <dbReference type="Proteomes" id="UP000612899"/>
    </source>
</evidence>
<evidence type="ECO:0000313" key="1">
    <source>
        <dbReference type="EMBL" id="GIH10336.1"/>
    </source>
</evidence>
<keyword evidence="2" id="KW-1185">Reference proteome</keyword>
<gene>
    <name evidence="1" type="ORF">Rhe02_84030</name>
</gene>
<comment type="caution">
    <text evidence="1">The sequence shown here is derived from an EMBL/GenBank/DDBJ whole genome shotgun (WGS) entry which is preliminary data.</text>
</comment>
<name>A0A8J3QGT8_9ACTN</name>
<dbReference type="EMBL" id="BONY01000091">
    <property type="protein sequence ID" value="GIH10336.1"/>
    <property type="molecule type" value="Genomic_DNA"/>
</dbReference>
<organism evidence="1 2">
    <name type="scientific">Rhizocola hellebori</name>
    <dbReference type="NCBI Taxonomy" id="1392758"/>
    <lineage>
        <taxon>Bacteria</taxon>
        <taxon>Bacillati</taxon>
        <taxon>Actinomycetota</taxon>
        <taxon>Actinomycetes</taxon>
        <taxon>Micromonosporales</taxon>
        <taxon>Micromonosporaceae</taxon>
        <taxon>Rhizocola</taxon>
    </lineage>
</organism>